<feature type="transmembrane region" description="Helical" evidence="12">
    <location>
        <begin position="447"/>
        <end position="466"/>
    </location>
</feature>
<keyword evidence="4" id="KW-0337">GPI-anchor biosynthesis</keyword>
<feature type="transmembrane region" description="Helical" evidence="12">
    <location>
        <begin position="371"/>
        <end position="394"/>
    </location>
</feature>
<dbReference type="GeneID" id="87838656"/>
<evidence type="ECO:0000313" key="14">
    <source>
        <dbReference type="EMBL" id="KAK3296259.1"/>
    </source>
</evidence>
<feature type="region of interest" description="Disordered" evidence="13">
    <location>
        <begin position="496"/>
        <end position="515"/>
    </location>
</feature>
<evidence type="ECO:0000256" key="1">
    <source>
        <dbReference type="ARBA" id="ARBA00004477"/>
    </source>
</evidence>
<keyword evidence="9 12" id="KW-1133">Transmembrane helix</keyword>
<dbReference type="PANTHER" id="PTHR22760:SF4">
    <property type="entry name" value="GPI MANNOSYLTRANSFERASE 3"/>
    <property type="match status" value="1"/>
</dbReference>
<evidence type="ECO:0000256" key="13">
    <source>
        <dbReference type="SAM" id="MobiDB-lite"/>
    </source>
</evidence>
<name>A0AAE0HGT3_9PEZI</name>
<comment type="subcellular location">
    <subcellularLocation>
        <location evidence="1 12">Endoplasmic reticulum membrane</location>
        <topology evidence="1 12">Multi-pass membrane protein</topology>
    </subcellularLocation>
</comment>
<evidence type="ECO:0000256" key="8">
    <source>
        <dbReference type="ARBA" id="ARBA00022824"/>
    </source>
</evidence>
<comment type="similarity">
    <text evidence="3">Belongs to the glycosyltransferase 22 family. PIGB subfamily.</text>
</comment>
<evidence type="ECO:0000256" key="4">
    <source>
        <dbReference type="ARBA" id="ARBA00022502"/>
    </source>
</evidence>
<feature type="region of interest" description="Disordered" evidence="13">
    <location>
        <begin position="604"/>
        <end position="632"/>
    </location>
</feature>
<dbReference type="AlphaFoldDB" id="A0AAE0HGT3"/>
<evidence type="ECO:0000256" key="10">
    <source>
        <dbReference type="ARBA" id="ARBA00023136"/>
    </source>
</evidence>
<proteinExistence type="inferred from homology"/>
<comment type="pathway">
    <text evidence="2">Glycolipid biosynthesis; glycosylphosphatidylinositol-anchor biosynthesis.</text>
</comment>
<comment type="caution">
    <text evidence="14">The sequence shown here is derived from an EMBL/GenBank/DDBJ whole genome shotgun (WGS) entry which is preliminary data.</text>
</comment>
<dbReference type="GO" id="GO:0005789">
    <property type="term" value="C:endoplasmic reticulum membrane"/>
    <property type="evidence" value="ECO:0007669"/>
    <property type="project" value="UniProtKB-SubCell"/>
</dbReference>
<evidence type="ECO:0000256" key="2">
    <source>
        <dbReference type="ARBA" id="ARBA00004687"/>
    </source>
</evidence>
<evidence type="ECO:0000256" key="12">
    <source>
        <dbReference type="RuleBase" id="RU363075"/>
    </source>
</evidence>
<evidence type="ECO:0000256" key="7">
    <source>
        <dbReference type="ARBA" id="ARBA00022692"/>
    </source>
</evidence>
<dbReference type="GO" id="GO:0000026">
    <property type="term" value="F:alpha-1,2-mannosyltransferase activity"/>
    <property type="evidence" value="ECO:0007669"/>
    <property type="project" value="TreeGrafter"/>
</dbReference>
<comment type="function">
    <text evidence="11">Mannosyltransferase involved in glycosylphosphatidylinositol-anchor biosynthesis. Transfers the third mannose to Man2-GlcN-acyl-PI during GPI precursor assembly.</text>
</comment>
<evidence type="ECO:0000256" key="3">
    <source>
        <dbReference type="ARBA" id="ARBA00006065"/>
    </source>
</evidence>
<keyword evidence="15" id="KW-1185">Reference proteome</keyword>
<sequence>MPVESKPAAEGLRERHKAGSVGNSREKDNLKPKSNGSKLVHAQVAAAQVGDVLSLLLLFRFINALCVRTFFQPDEYFQALEPAWSIAFGADSGAWMTWEWQYQLRSSLHPAIFGLAYKAAEALMSFLHLFPPFISFMLVALPGTLQAVFAALGDFYTWKLAMDIYGRGSNAPWAALWMSVLSPWQWYCSTRTFSNSLETTLTIAALCYWPWEVLDGSKANKEAQTPLQQKGRVTSLRISLVLAAVAVLLRPTNLLIWLVVLGVSLTRLLPVGQPPLQTSTLLVLFREIVICGTVVLAISLVSDRLYFGFWTFPPYNWLYFNISQSLAVFYGQMPWHYYFSQGVPLLTTTFLPFTLVGLYKASSSSISPYALRSGVLGTLNAAALTMIIVLSLISHKEVRFIYPLLPILHILAAPYITSFFTKPPTTPATIPSPPSSKPTPVTLRHKLTLTNLLSLNLLLAGYLSLFHQPAPLSVLSFLRTDFERIHPDALDITHTTNHLTNLNPPHDDTTTTEEEEEAAKTKKELFALFLTPCHTTPWRSHLVYPALRARALTCEPPLHTSPGTPERDTYLDEADRFYLEEDDAGGAEGSYGVGFLGREVWPLVGGGDDSSGSGGGGGGGGNGNGRDGEVPRYIVGFEGVEGVLRR</sequence>
<reference evidence="14" key="1">
    <citation type="journal article" date="2023" name="Mol. Phylogenet. Evol.">
        <title>Genome-scale phylogeny and comparative genomics of the fungal order Sordariales.</title>
        <authorList>
            <person name="Hensen N."/>
            <person name="Bonometti L."/>
            <person name="Westerberg I."/>
            <person name="Brannstrom I.O."/>
            <person name="Guillou S."/>
            <person name="Cros-Aarteil S."/>
            <person name="Calhoun S."/>
            <person name="Haridas S."/>
            <person name="Kuo A."/>
            <person name="Mondo S."/>
            <person name="Pangilinan J."/>
            <person name="Riley R."/>
            <person name="LaButti K."/>
            <person name="Andreopoulos B."/>
            <person name="Lipzen A."/>
            <person name="Chen C."/>
            <person name="Yan M."/>
            <person name="Daum C."/>
            <person name="Ng V."/>
            <person name="Clum A."/>
            <person name="Steindorff A."/>
            <person name="Ohm R.A."/>
            <person name="Martin F."/>
            <person name="Silar P."/>
            <person name="Natvig D.O."/>
            <person name="Lalanne C."/>
            <person name="Gautier V."/>
            <person name="Ament-Velasquez S.L."/>
            <person name="Kruys A."/>
            <person name="Hutchinson M.I."/>
            <person name="Powell A.J."/>
            <person name="Barry K."/>
            <person name="Miller A.N."/>
            <person name="Grigoriev I.V."/>
            <person name="Debuchy R."/>
            <person name="Gladieux P."/>
            <person name="Hiltunen Thoren M."/>
            <person name="Johannesson H."/>
        </authorList>
    </citation>
    <scope>NUCLEOTIDE SEQUENCE</scope>
    <source>
        <strain evidence="14">CBS 168.71</strain>
    </source>
</reference>
<evidence type="ECO:0000256" key="5">
    <source>
        <dbReference type="ARBA" id="ARBA00022676"/>
    </source>
</evidence>
<evidence type="ECO:0000256" key="9">
    <source>
        <dbReference type="ARBA" id="ARBA00022989"/>
    </source>
</evidence>
<reference evidence="14" key="2">
    <citation type="submission" date="2023-06" db="EMBL/GenBank/DDBJ databases">
        <authorList>
            <consortium name="Lawrence Berkeley National Laboratory"/>
            <person name="Haridas S."/>
            <person name="Hensen N."/>
            <person name="Bonometti L."/>
            <person name="Westerberg I."/>
            <person name="Brannstrom I.O."/>
            <person name="Guillou S."/>
            <person name="Cros-Aarteil S."/>
            <person name="Calhoun S."/>
            <person name="Kuo A."/>
            <person name="Mondo S."/>
            <person name="Pangilinan J."/>
            <person name="Riley R."/>
            <person name="Labutti K."/>
            <person name="Andreopoulos B."/>
            <person name="Lipzen A."/>
            <person name="Chen C."/>
            <person name="Yanf M."/>
            <person name="Daum C."/>
            <person name="Ng V."/>
            <person name="Clum A."/>
            <person name="Steindorff A."/>
            <person name="Ohm R."/>
            <person name="Martin F."/>
            <person name="Silar P."/>
            <person name="Natvig D."/>
            <person name="Lalanne C."/>
            <person name="Gautier V."/>
            <person name="Ament-Velasquez S.L."/>
            <person name="Kruys A."/>
            <person name="Hutchinson M.I."/>
            <person name="Powell A.J."/>
            <person name="Barry K."/>
            <person name="Miller A.N."/>
            <person name="Grigoriev I.V."/>
            <person name="Debuchy R."/>
            <person name="Gladieux P."/>
            <person name="Thoren M.H."/>
            <person name="Johannesson H."/>
        </authorList>
    </citation>
    <scope>NUCLEOTIDE SEQUENCE</scope>
    <source>
        <strain evidence="14">CBS 168.71</strain>
    </source>
</reference>
<dbReference type="Pfam" id="PF03901">
    <property type="entry name" value="Glyco_transf_22"/>
    <property type="match status" value="1"/>
</dbReference>
<dbReference type="RefSeq" id="XP_062659773.1">
    <property type="nucleotide sequence ID" value="XM_062801708.1"/>
</dbReference>
<keyword evidence="10 12" id="KW-0472">Membrane</keyword>
<evidence type="ECO:0000256" key="11">
    <source>
        <dbReference type="ARBA" id="ARBA00024708"/>
    </source>
</evidence>
<dbReference type="Proteomes" id="UP001278766">
    <property type="component" value="Unassembled WGS sequence"/>
</dbReference>
<feature type="region of interest" description="Disordered" evidence="13">
    <location>
        <begin position="1"/>
        <end position="35"/>
    </location>
</feature>
<keyword evidence="7 12" id="KW-0812">Transmembrane</keyword>
<evidence type="ECO:0000313" key="15">
    <source>
        <dbReference type="Proteomes" id="UP001278766"/>
    </source>
</evidence>
<feature type="transmembrane region" description="Helical" evidence="12">
    <location>
        <begin position="338"/>
        <end position="359"/>
    </location>
</feature>
<dbReference type="EC" id="2.4.1.-" evidence="12"/>
<feature type="transmembrane region" description="Helical" evidence="12">
    <location>
        <begin position="280"/>
        <end position="302"/>
    </location>
</feature>
<accession>A0AAE0HGT3</accession>
<organism evidence="14 15">
    <name type="scientific">Chaetomium fimeti</name>
    <dbReference type="NCBI Taxonomy" id="1854472"/>
    <lineage>
        <taxon>Eukaryota</taxon>
        <taxon>Fungi</taxon>
        <taxon>Dikarya</taxon>
        <taxon>Ascomycota</taxon>
        <taxon>Pezizomycotina</taxon>
        <taxon>Sordariomycetes</taxon>
        <taxon>Sordariomycetidae</taxon>
        <taxon>Sordariales</taxon>
        <taxon>Chaetomiaceae</taxon>
        <taxon>Chaetomium</taxon>
    </lineage>
</organism>
<feature type="transmembrane region" description="Helical" evidence="12">
    <location>
        <begin position="400"/>
        <end position="420"/>
    </location>
</feature>
<dbReference type="EMBL" id="JAUEPN010000004">
    <property type="protein sequence ID" value="KAK3296259.1"/>
    <property type="molecule type" value="Genomic_DNA"/>
</dbReference>
<feature type="non-terminal residue" evidence="14">
    <location>
        <position position="646"/>
    </location>
</feature>
<feature type="transmembrane region" description="Helical" evidence="12">
    <location>
        <begin position="314"/>
        <end position="332"/>
    </location>
</feature>
<feature type="transmembrane region" description="Helical" evidence="12">
    <location>
        <begin position="133"/>
        <end position="152"/>
    </location>
</feature>
<dbReference type="GO" id="GO:0006506">
    <property type="term" value="P:GPI anchor biosynthetic process"/>
    <property type="evidence" value="ECO:0007669"/>
    <property type="project" value="UniProtKB-KW"/>
</dbReference>
<keyword evidence="5 12" id="KW-0328">Glycosyltransferase</keyword>
<gene>
    <name evidence="14" type="ORF">B0H64DRAFT_360531</name>
</gene>
<feature type="transmembrane region" description="Helical" evidence="12">
    <location>
        <begin position="238"/>
        <end position="260"/>
    </location>
</feature>
<keyword evidence="6" id="KW-0808">Transferase</keyword>
<protein>
    <recommendedName>
        <fullName evidence="12">Mannosyltransferase</fullName>
        <ecNumber evidence="12">2.4.1.-</ecNumber>
    </recommendedName>
</protein>
<feature type="compositionally biased region" description="Gly residues" evidence="13">
    <location>
        <begin position="604"/>
        <end position="625"/>
    </location>
</feature>
<keyword evidence="8 12" id="KW-0256">Endoplasmic reticulum</keyword>
<evidence type="ECO:0000256" key="6">
    <source>
        <dbReference type="ARBA" id="ARBA00022679"/>
    </source>
</evidence>
<dbReference type="InterPro" id="IPR005599">
    <property type="entry name" value="GPI_mannosylTrfase"/>
</dbReference>
<dbReference type="PANTHER" id="PTHR22760">
    <property type="entry name" value="GLYCOSYLTRANSFERASE"/>
    <property type="match status" value="1"/>
</dbReference>